<dbReference type="EMBL" id="CACVKT020004448">
    <property type="protein sequence ID" value="CAC5390096.1"/>
    <property type="molecule type" value="Genomic_DNA"/>
</dbReference>
<dbReference type="Proteomes" id="UP000507470">
    <property type="component" value="Unassembled WGS sequence"/>
</dbReference>
<reference evidence="1 2" key="1">
    <citation type="submission" date="2020-06" db="EMBL/GenBank/DDBJ databases">
        <authorList>
            <person name="Li R."/>
            <person name="Bekaert M."/>
        </authorList>
    </citation>
    <scope>NUCLEOTIDE SEQUENCE [LARGE SCALE GENOMIC DNA]</scope>
    <source>
        <strain evidence="2">wild</strain>
    </source>
</reference>
<dbReference type="InterPro" id="IPR029058">
    <property type="entry name" value="AB_hydrolase_fold"/>
</dbReference>
<dbReference type="PANTHER" id="PTHR48098:SF6">
    <property type="entry name" value="FERRI-BACILLIBACTIN ESTERASE BESA"/>
    <property type="match status" value="1"/>
</dbReference>
<dbReference type="OrthoDB" id="446683at2759"/>
<name>A0A6J8C3F5_MYTCO</name>
<dbReference type="SUPFAM" id="SSF53474">
    <property type="entry name" value="alpha/beta-Hydrolases"/>
    <property type="match status" value="1"/>
</dbReference>
<gene>
    <name evidence="1" type="ORF">MCOR_25216</name>
</gene>
<accession>A0A6J8C3F5</accession>
<organism evidence="1 2">
    <name type="scientific">Mytilus coruscus</name>
    <name type="common">Sea mussel</name>
    <dbReference type="NCBI Taxonomy" id="42192"/>
    <lineage>
        <taxon>Eukaryota</taxon>
        <taxon>Metazoa</taxon>
        <taxon>Spiralia</taxon>
        <taxon>Lophotrochozoa</taxon>
        <taxon>Mollusca</taxon>
        <taxon>Bivalvia</taxon>
        <taxon>Autobranchia</taxon>
        <taxon>Pteriomorphia</taxon>
        <taxon>Mytilida</taxon>
        <taxon>Mytiloidea</taxon>
        <taxon>Mytilidae</taxon>
        <taxon>Mytilinae</taxon>
        <taxon>Mytilus</taxon>
    </lineage>
</organism>
<keyword evidence="2" id="KW-1185">Reference proteome</keyword>
<evidence type="ECO:0000313" key="1">
    <source>
        <dbReference type="EMBL" id="CAC5390096.1"/>
    </source>
</evidence>
<proteinExistence type="predicted"/>
<sequence>MLYIRGNGLGFNWTTGKKMTKTSTDTWEINFNFTSSDDVFRCQDCSNNMTINKKLEYRILIADKTNMIGGYSELLAPIIDKLLAETGTTKEFIIIGYGDYQPDHERFFLLTPVPGTFLTCANGTFYNLCDNCLPINYTVDEYQRLMIEKCGKRDNIEGIGDRLLNYFIDKVRPKAQELANDRILIDQPNTGVIGYSLGGLMSCYAAWTRSSIFGLAACQSPSLWWPVNNTTLNSCDFDFINNTLRDQSFQQNRFPQTIDLDAGN</sequence>
<dbReference type="Pfam" id="PF00756">
    <property type="entry name" value="Esterase"/>
    <property type="match status" value="1"/>
</dbReference>
<dbReference type="Gene3D" id="3.40.50.1820">
    <property type="entry name" value="alpha/beta hydrolase"/>
    <property type="match status" value="1"/>
</dbReference>
<evidence type="ECO:0000313" key="2">
    <source>
        <dbReference type="Proteomes" id="UP000507470"/>
    </source>
</evidence>
<dbReference type="InterPro" id="IPR050583">
    <property type="entry name" value="Mycobacterial_A85_antigen"/>
</dbReference>
<dbReference type="InterPro" id="IPR000801">
    <property type="entry name" value="Esterase-like"/>
</dbReference>
<dbReference type="AlphaFoldDB" id="A0A6J8C3F5"/>
<protein>
    <submittedName>
        <fullName evidence="1">Uncharacterized protein</fullName>
    </submittedName>
</protein>
<dbReference type="PANTHER" id="PTHR48098">
    <property type="entry name" value="ENTEROCHELIN ESTERASE-RELATED"/>
    <property type="match status" value="1"/>
</dbReference>